<protein>
    <submittedName>
        <fullName evidence="3">PucR family transcriptional regulator ligand-binding domain-containing protein</fullName>
    </submittedName>
</protein>
<reference evidence="3" key="1">
    <citation type="submission" date="2022-08" db="EMBL/GenBank/DDBJ databases">
        <authorList>
            <person name="Deng Y."/>
            <person name="Han X.-F."/>
            <person name="Zhang Y.-Q."/>
        </authorList>
    </citation>
    <scope>NUCLEOTIDE SEQUENCE</scope>
    <source>
        <strain evidence="3">CPCC 205763</strain>
    </source>
</reference>
<dbReference type="Proteomes" id="UP001165584">
    <property type="component" value="Unassembled WGS sequence"/>
</dbReference>
<feature type="domain" description="Purine catabolism PurC-like" evidence="1">
    <location>
        <begin position="28"/>
        <end position="123"/>
    </location>
</feature>
<evidence type="ECO:0000313" key="4">
    <source>
        <dbReference type="Proteomes" id="UP001165584"/>
    </source>
</evidence>
<dbReference type="RefSeq" id="WP_259505175.1">
    <property type="nucleotide sequence ID" value="NZ_JANLCM010000001.1"/>
</dbReference>
<accession>A0ABT2GNH2</accession>
<comment type="caution">
    <text evidence="3">The sequence shown here is derived from an EMBL/GenBank/DDBJ whole genome shotgun (WGS) entry which is preliminary data.</text>
</comment>
<feature type="domain" description="PucR C-terminal helix-turn-helix" evidence="2">
    <location>
        <begin position="446"/>
        <end position="497"/>
    </location>
</feature>
<dbReference type="Pfam" id="PF07905">
    <property type="entry name" value="PucR"/>
    <property type="match status" value="1"/>
</dbReference>
<dbReference type="InterPro" id="IPR042070">
    <property type="entry name" value="PucR_C-HTH_sf"/>
</dbReference>
<dbReference type="PANTHER" id="PTHR33744:SF1">
    <property type="entry name" value="DNA-BINDING TRANSCRIPTIONAL ACTIVATOR ADER"/>
    <property type="match status" value="1"/>
</dbReference>
<dbReference type="Gene3D" id="1.10.10.2840">
    <property type="entry name" value="PucR C-terminal helix-turn-helix domain"/>
    <property type="match status" value="1"/>
</dbReference>
<dbReference type="Pfam" id="PF13556">
    <property type="entry name" value="HTH_30"/>
    <property type="match status" value="1"/>
</dbReference>
<dbReference type="InterPro" id="IPR051448">
    <property type="entry name" value="CdaR-like_regulators"/>
</dbReference>
<sequence>MPATLSALLAHRPFLLRGLAAIPEQPVPIAWAHGSDLDDPSPFLVEGQMLLTTGGQFSSDGSADFAERYVARLQAAGVVALGFGTEVVRAGTPVELVEACARLGMPLVEVPYQTPFIAIARWVAEVQSTEARSRVDWALTTQRSVSLAALAGGGLAAAVRTTASGLGCDIAVFDPDAEVSTADSALSAASRRAFASIRPEVQNLLQNQRRARVDVEVGGRHVSLQTLGSSRRLRGVLALAKAGPFDAAELSVVTTLIALAEVSLERSQDQRMSLRALMVQLFELLRDGRVDAVRKALGDIPTGLPDRRFVVVSLRSDETGPALRDTLERRASDRRNRLFVVEHGDVFVLLADERRWPELRRLLAARQVRAGVSGGVDWDSLDAGLVQAARSLDRAGEHEIVDFATLVSSSFFGLLSATAVADVARSRLHDLLESAEGRQRLFEATVWLRHNGQWDPAARELGIHRHSLRSRVEGVERALGLSLDRFQDRAELWALLAAIDMASGDAPQA</sequence>
<proteinExistence type="predicted"/>
<keyword evidence="4" id="KW-1185">Reference proteome</keyword>
<name>A0ABT2GNH2_9MICO</name>
<dbReference type="InterPro" id="IPR025736">
    <property type="entry name" value="PucR_C-HTH_dom"/>
</dbReference>
<evidence type="ECO:0000313" key="3">
    <source>
        <dbReference type="EMBL" id="MCS5717152.1"/>
    </source>
</evidence>
<evidence type="ECO:0000259" key="2">
    <source>
        <dbReference type="Pfam" id="PF13556"/>
    </source>
</evidence>
<dbReference type="InterPro" id="IPR012914">
    <property type="entry name" value="PucR_dom"/>
</dbReference>
<dbReference type="EMBL" id="JANLCM010000001">
    <property type="protein sequence ID" value="MCS5717152.1"/>
    <property type="molecule type" value="Genomic_DNA"/>
</dbReference>
<organism evidence="3 4">
    <name type="scientific">Herbiconiux aconitum</name>
    <dbReference type="NCBI Taxonomy" id="2970913"/>
    <lineage>
        <taxon>Bacteria</taxon>
        <taxon>Bacillati</taxon>
        <taxon>Actinomycetota</taxon>
        <taxon>Actinomycetes</taxon>
        <taxon>Micrococcales</taxon>
        <taxon>Microbacteriaceae</taxon>
        <taxon>Herbiconiux</taxon>
    </lineage>
</organism>
<dbReference type="PANTHER" id="PTHR33744">
    <property type="entry name" value="CARBOHYDRATE DIACID REGULATOR"/>
    <property type="match status" value="1"/>
</dbReference>
<evidence type="ECO:0000259" key="1">
    <source>
        <dbReference type="Pfam" id="PF07905"/>
    </source>
</evidence>
<gene>
    <name evidence="3" type="ORF">N1027_03275</name>
</gene>